<evidence type="ECO:0000313" key="3">
    <source>
        <dbReference type="Proteomes" id="UP000250079"/>
    </source>
</evidence>
<evidence type="ECO:0008006" key="4">
    <source>
        <dbReference type="Google" id="ProtNLM"/>
    </source>
</evidence>
<gene>
    <name evidence="2" type="ORF">IMCC3135_07035</name>
</gene>
<organism evidence="2 3">
    <name type="scientific">Granulosicoccus antarcticus IMCC3135</name>
    <dbReference type="NCBI Taxonomy" id="1192854"/>
    <lineage>
        <taxon>Bacteria</taxon>
        <taxon>Pseudomonadati</taxon>
        <taxon>Pseudomonadota</taxon>
        <taxon>Gammaproteobacteria</taxon>
        <taxon>Chromatiales</taxon>
        <taxon>Granulosicoccaceae</taxon>
        <taxon>Granulosicoccus</taxon>
    </lineage>
</organism>
<dbReference type="GO" id="GO:0005886">
    <property type="term" value="C:plasma membrane"/>
    <property type="evidence" value="ECO:0007669"/>
    <property type="project" value="TreeGrafter"/>
</dbReference>
<evidence type="ECO:0000256" key="1">
    <source>
        <dbReference type="SAM" id="Phobius"/>
    </source>
</evidence>
<evidence type="ECO:0000313" key="2">
    <source>
        <dbReference type="EMBL" id="ASJ71513.1"/>
    </source>
</evidence>
<keyword evidence="1" id="KW-0812">Transmembrane</keyword>
<dbReference type="AlphaFoldDB" id="A0A2Z2NK58"/>
<dbReference type="InterPro" id="IPR052894">
    <property type="entry name" value="AsmA-related"/>
</dbReference>
<accession>A0A2Z2NK58</accession>
<dbReference type="Proteomes" id="UP000250079">
    <property type="component" value="Chromosome"/>
</dbReference>
<dbReference type="PANTHER" id="PTHR30441:SF4">
    <property type="entry name" value="PROTEIN ASMA"/>
    <property type="match status" value="1"/>
</dbReference>
<name>A0A2Z2NK58_9GAMM</name>
<dbReference type="RefSeq" id="WP_088916947.1">
    <property type="nucleotide sequence ID" value="NZ_CP018632.1"/>
</dbReference>
<dbReference type="KEGG" id="gai:IMCC3135_07035"/>
<keyword evidence="3" id="KW-1185">Reference proteome</keyword>
<dbReference type="PANTHER" id="PTHR30441">
    <property type="entry name" value="DUF748 DOMAIN-CONTAINING PROTEIN"/>
    <property type="match status" value="1"/>
</dbReference>
<dbReference type="GO" id="GO:0090313">
    <property type="term" value="P:regulation of protein targeting to membrane"/>
    <property type="evidence" value="ECO:0007669"/>
    <property type="project" value="TreeGrafter"/>
</dbReference>
<keyword evidence="1" id="KW-0472">Membrane</keyword>
<proteinExistence type="predicted"/>
<keyword evidence="1" id="KW-1133">Transmembrane helix</keyword>
<reference evidence="2 3" key="1">
    <citation type="submission" date="2016-12" db="EMBL/GenBank/DDBJ databases">
        <authorList>
            <person name="Song W.-J."/>
            <person name="Kurnit D.M."/>
        </authorList>
    </citation>
    <scope>NUCLEOTIDE SEQUENCE [LARGE SCALE GENOMIC DNA]</scope>
    <source>
        <strain evidence="2 3">IMCC3135</strain>
    </source>
</reference>
<protein>
    <recommendedName>
        <fullName evidence="4">AsmA-like C-terminal domain-containing protein</fullName>
    </recommendedName>
</protein>
<dbReference type="EMBL" id="CP018632">
    <property type="protein sequence ID" value="ASJ71513.1"/>
    <property type="molecule type" value="Genomic_DNA"/>
</dbReference>
<sequence>MPTLQRKKRIAVAITSIAVLLGAAFLGSYFVVQSSSFKGYLSKSLSNVLGERVDIGQDIQISSIFPRLSVVLPNVKMRPTSLGRNVERARIDSLTMSVSPGVVFSGGERGHVDIHVKQITLLSAASRVIAPAADSVTGSAAESSIGIEPSIAQSFGSWLQRSSALDIAFTTERFVYLARDAKTGNERHEMTNLSLTAKDQAVKLSAMLEVQDQPLRSVNAEYISTTDISEFNANNQALRAELSVDTSLAAFDNSAESQASLNDEPTHSFSTPVELSGNRVDFTSIEYRSPIGWLRGSLGIDMGTDRPHIVADLEVRKLQLSLIGNQHGQPDGDSESRLFPFKPFAFRIPEHIDAQVDMHLGAVRLDATPVINGNVQISLINGKVQLRTKNLTMLGGKSELSIDVTTPTQGFVSVSMKLEADNAQLNRIRSPNTGEPMISKGKADVIMALKGSGPSPGHIAASSSGYILAAVDSAEINQKYSTLIDQGVVSWGLDRISVLTRKSESDKARSRLSDPLSVLCASVKLYLNDGRAEVSNGVIIELPQNTLYSSGYINLYNEKMGFALRAKKKSLFEWSAISIARFAEISGTLAKPSVTLNKNELAKQGILSTSSIMWGPLPSLVYTLAESGVNNSQSKKCRKSIE</sequence>
<feature type="transmembrane region" description="Helical" evidence="1">
    <location>
        <begin position="12"/>
        <end position="32"/>
    </location>
</feature>